<sequence length="130" mass="14915">MIVAELAKPRKNSKCFGMTIQPPIPFVAKGQEQVAFHRTELAPILGLYGRMVAAGEWRDYGISNLREVAVFSVFRRTAEHPLYRIEKRPKLRLKQGQYAVVGMDGRILKRGNDLRQVLRVLERKLIRAVD</sequence>
<dbReference type="InterPro" id="IPR021252">
    <property type="entry name" value="DUF2794"/>
</dbReference>
<dbReference type="EMBL" id="FQXB01000002">
    <property type="protein sequence ID" value="SHH06325.1"/>
    <property type="molecule type" value="Genomic_DNA"/>
</dbReference>
<protein>
    <recommendedName>
        <fullName evidence="3">DUF2794 domain-containing protein</fullName>
    </recommendedName>
</protein>
<dbReference type="Proteomes" id="UP000184074">
    <property type="component" value="Unassembled WGS sequence"/>
</dbReference>
<evidence type="ECO:0000313" key="1">
    <source>
        <dbReference type="EMBL" id="SHH06325.1"/>
    </source>
</evidence>
<dbReference type="AlphaFoldDB" id="A0A1M5PWR5"/>
<dbReference type="Pfam" id="PF10984">
    <property type="entry name" value="DUF2794"/>
    <property type="match status" value="1"/>
</dbReference>
<evidence type="ECO:0000313" key="2">
    <source>
        <dbReference type="Proteomes" id="UP000184074"/>
    </source>
</evidence>
<gene>
    <name evidence="1" type="ORF">SAMN05444003_1899</name>
</gene>
<evidence type="ECO:0008006" key="3">
    <source>
        <dbReference type="Google" id="ProtNLM"/>
    </source>
</evidence>
<proteinExistence type="predicted"/>
<keyword evidence="2" id="KW-1185">Reference proteome</keyword>
<reference evidence="1 2" key="1">
    <citation type="submission" date="2016-11" db="EMBL/GenBank/DDBJ databases">
        <authorList>
            <person name="Jaros S."/>
            <person name="Januszkiewicz K."/>
            <person name="Wedrychowicz H."/>
        </authorList>
    </citation>
    <scope>NUCLEOTIDE SEQUENCE [LARGE SCALE GENOMIC DNA]</scope>
    <source>
        <strain evidence="1 2">DSM 28715</strain>
    </source>
</reference>
<accession>A0A1M5PWR5</accession>
<organism evidence="1 2">
    <name type="scientific">Cognatiyoonia sediminum</name>
    <dbReference type="NCBI Taxonomy" id="1508389"/>
    <lineage>
        <taxon>Bacteria</taxon>
        <taxon>Pseudomonadati</taxon>
        <taxon>Pseudomonadota</taxon>
        <taxon>Alphaproteobacteria</taxon>
        <taxon>Rhodobacterales</taxon>
        <taxon>Paracoccaceae</taxon>
        <taxon>Cognatiyoonia</taxon>
    </lineage>
</organism>
<dbReference type="STRING" id="1508389.SAMN05444003_1899"/>
<name>A0A1M5PWR5_9RHOB</name>